<organism evidence="2 3">
    <name type="scientific">Virgibacillus indicus</name>
    <dbReference type="NCBI Taxonomy" id="2024554"/>
    <lineage>
        <taxon>Bacteria</taxon>
        <taxon>Bacillati</taxon>
        <taxon>Bacillota</taxon>
        <taxon>Bacilli</taxon>
        <taxon>Bacillales</taxon>
        <taxon>Bacillaceae</taxon>
        <taxon>Virgibacillus</taxon>
    </lineage>
</organism>
<dbReference type="Gene3D" id="3.30.300.180">
    <property type="match status" value="1"/>
</dbReference>
<sequence>MNNEELWPQVLKRIEQKISKASYDTWFKATEFREIKGNNMIVDVKNEFQRDWLINQYKSQVKEILIELSGGEFEVSFVAETEPVAIQSEGGKTKYVSADELLKMIEHLEKRVSELEDEVNFLKS</sequence>
<dbReference type="InterPro" id="IPR024633">
    <property type="entry name" value="DnaA_N_dom"/>
</dbReference>
<dbReference type="Proteomes" id="UP000216498">
    <property type="component" value="Unassembled WGS sequence"/>
</dbReference>
<evidence type="ECO:0000259" key="1">
    <source>
        <dbReference type="Pfam" id="PF11638"/>
    </source>
</evidence>
<dbReference type="Pfam" id="PF11638">
    <property type="entry name" value="DnaA_N"/>
    <property type="match status" value="1"/>
</dbReference>
<feature type="domain" description="DnaA N-terminal" evidence="1">
    <location>
        <begin position="4"/>
        <end position="65"/>
    </location>
</feature>
<reference evidence="2 3" key="1">
    <citation type="submission" date="2017-08" db="EMBL/GenBank/DDBJ databases">
        <title>Virgibacillus indicus sp. nov. and Virgibacillus profoundi sp. nov, two moderately halophilic bacteria isolated from marine sediment by using the Microfluidic Streak Plate.</title>
        <authorList>
            <person name="Xu B."/>
            <person name="Hu B."/>
            <person name="Wang J."/>
            <person name="Zhu Y."/>
            <person name="Huang L."/>
            <person name="Du W."/>
            <person name="Huang Y."/>
        </authorList>
    </citation>
    <scope>NUCLEOTIDE SEQUENCE [LARGE SCALE GENOMIC DNA]</scope>
    <source>
        <strain evidence="2 3">IO3-P2-C2</strain>
    </source>
</reference>
<gene>
    <name evidence="2" type="ORF">CIL03_11215</name>
</gene>
<keyword evidence="3" id="KW-1185">Reference proteome</keyword>
<dbReference type="EMBL" id="NPMS01000004">
    <property type="protein sequence ID" value="OZU88846.1"/>
    <property type="molecule type" value="Genomic_DNA"/>
</dbReference>
<dbReference type="RefSeq" id="WP_094885938.1">
    <property type="nucleotide sequence ID" value="NZ_NPMS01000004.1"/>
</dbReference>
<proteinExistence type="predicted"/>
<evidence type="ECO:0000313" key="3">
    <source>
        <dbReference type="Proteomes" id="UP000216498"/>
    </source>
</evidence>
<dbReference type="OrthoDB" id="2966216at2"/>
<name>A0A265NC52_9BACI</name>
<accession>A0A265NC52</accession>
<dbReference type="InterPro" id="IPR038454">
    <property type="entry name" value="DnaA_N_sf"/>
</dbReference>
<dbReference type="AlphaFoldDB" id="A0A265NC52"/>
<evidence type="ECO:0000313" key="2">
    <source>
        <dbReference type="EMBL" id="OZU88846.1"/>
    </source>
</evidence>
<comment type="caution">
    <text evidence="2">The sequence shown here is derived from an EMBL/GenBank/DDBJ whole genome shotgun (WGS) entry which is preliminary data.</text>
</comment>
<protein>
    <recommendedName>
        <fullName evidence="1">DnaA N-terminal domain-containing protein</fullName>
    </recommendedName>
</protein>